<dbReference type="GO" id="GO:0016491">
    <property type="term" value="F:oxidoreductase activity"/>
    <property type="evidence" value="ECO:0007669"/>
    <property type="project" value="UniProtKB-KW"/>
</dbReference>
<evidence type="ECO:0000256" key="2">
    <source>
        <dbReference type="SAM" id="MobiDB-lite"/>
    </source>
</evidence>
<dbReference type="InterPro" id="IPR041854">
    <property type="entry name" value="BFD-like_2Fe2S-bd_dom_sf"/>
</dbReference>
<dbReference type="Proteomes" id="UP001139035">
    <property type="component" value="Unassembled WGS sequence"/>
</dbReference>
<feature type="domain" description="FAD/NAD(P)-binding" evidence="4">
    <location>
        <begin position="5"/>
        <end position="308"/>
    </location>
</feature>
<dbReference type="PRINTS" id="PR00411">
    <property type="entry name" value="PNDRDTASEI"/>
</dbReference>
<dbReference type="CDD" id="cd19946">
    <property type="entry name" value="GlpA-like_Fer2_BFD-like"/>
    <property type="match status" value="1"/>
</dbReference>
<proteinExistence type="predicted"/>
<evidence type="ECO:0000256" key="1">
    <source>
        <dbReference type="ARBA" id="ARBA00023002"/>
    </source>
</evidence>
<evidence type="ECO:0000313" key="5">
    <source>
        <dbReference type="EMBL" id="MCE7028869.1"/>
    </source>
</evidence>
<name>A0A9X1T5G2_9HYPH</name>
<sequence>MADERVVIVGAGPAGCRAAEALAAAGLRPTVIDEARAAGGQIYRRPPPGFTRSAETLYGPDAGKAKAVHAGFDALAGRIDHRPGTTVWGLSGNRLFLRCGDEAEILPFDRLVLATGAVDRVMPVPGWTRPGVFTLGAAQIALKAQGVSIGAPVVFLGSGPLLLLVAHQYAKAGAEVAAVLDTSRLSDQIAALPLLAARPAFLARGIALRLGLRRLGVAVHQGVRPEEILGDDNGVVAIGWRGADGSARRLEARAVALGWHLRSETQLAQLAGCRMSFDPVWRQWAPTIDPMGRSSRPDVYLAGDGTRILGADGAEAAGRLAAAALLADIGRPIDDDRFRPLLRRRRRLDRFSRGLARAFPWPAEACRDRPDDAILCRCEAVTVGEYRASLQRTGAAEINRAKAFSRVGMGRCQGRYCGAAAAELLAGETGDVSAAGRLRPQSPVKPLPASAAEIGGR</sequence>
<dbReference type="Gene3D" id="3.50.50.60">
    <property type="entry name" value="FAD/NAD(P)-binding domain"/>
    <property type="match status" value="2"/>
</dbReference>
<dbReference type="InterPro" id="IPR017224">
    <property type="entry name" value="Opine_Oxase_asu/HCN_bsu"/>
</dbReference>
<dbReference type="PANTHER" id="PTHR42949:SF3">
    <property type="entry name" value="ANAEROBIC GLYCEROL-3-PHOSPHATE DEHYDROGENASE SUBUNIT B"/>
    <property type="match status" value="1"/>
</dbReference>
<evidence type="ECO:0000313" key="6">
    <source>
        <dbReference type="Proteomes" id="UP001139035"/>
    </source>
</evidence>
<feature type="domain" description="BFD-like [2Fe-2S]-binding" evidence="3">
    <location>
        <begin position="374"/>
        <end position="426"/>
    </location>
</feature>
<dbReference type="Gene3D" id="3.40.50.720">
    <property type="entry name" value="NAD(P)-binding Rossmann-like Domain"/>
    <property type="match status" value="1"/>
</dbReference>
<dbReference type="PANTHER" id="PTHR42949">
    <property type="entry name" value="ANAEROBIC GLYCEROL-3-PHOSPHATE DEHYDROGENASE SUBUNIT B"/>
    <property type="match status" value="1"/>
</dbReference>
<gene>
    <name evidence="5" type="ORF">LZD57_12785</name>
</gene>
<dbReference type="AlphaFoldDB" id="A0A9X1T5G2"/>
<dbReference type="Gene3D" id="1.10.10.1100">
    <property type="entry name" value="BFD-like [2Fe-2S]-binding domain"/>
    <property type="match status" value="1"/>
</dbReference>
<keyword evidence="1" id="KW-0560">Oxidoreductase</keyword>
<dbReference type="RefSeq" id="WP_233719869.1">
    <property type="nucleotide sequence ID" value="NZ_JAJUWU010000011.1"/>
</dbReference>
<dbReference type="EMBL" id="JAJUWU010000011">
    <property type="protein sequence ID" value="MCE7028869.1"/>
    <property type="molecule type" value="Genomic_DNA"/>
</dbReference>
<dbReference type="Pfam" id="PF07992">
    <property type="entry name" value="Pyr_redox_2"/>
    <property type="match status" value="1"/>
</dbReference>
<evidence type="ECO:0000259" key="4">
    <source>
        <dbReference type="Pfam" id="PF07992"/>
    </source>
</evidence>
<dbReference type="Pfam" id="PF04324">
    <property type="entry name" value="Fer2_BFD"/>
    <property type="match status" value="1"/>
</dbReference>
<evidence type="ECO:0000259" key="3">
    <source>
        <dbReference type="Pfam" id="PF04324"/>
    </source>
</evidence>
<keyword evidence="6" id="KW-1185">Reference proteome</keyword>
<dbReference type="InterPro" id="IPR023753">
    <property type="entry name" value="FAD/NAD-binding_dom"/>
</dbReference>
<dbReference type="InterPro" id="IPR036188">
    <property type="entry name" value="FAD/NAD-bd_sf"/>
</dbReference>
<dbReference type="InterPro" id="IPR007419">
    <property type="entry name" value="BFD-like_2Fe2S-bd_dom"/>
</dbReference>
<dbReference type="PRINTS" id="PR00368">
    <property type="entry name" value="FADPNR"/>
</dbReference>
<dbReference type="SUPFAM" id="SSF51905">
    <property type="entry name" value="FAD/NAD(P)-binding domain"/>
    <property type="match status" value="1"/>
</dbReference>
<dbReference type="PIRSF" id="PIRSF037495">
    <property type="entry name" value="Opine_OX_OoxA/HcnB"/>
    <property type="match status" value="1"/>
</dbReference>
<reference evidence="5" key="1">
    <citation type="submission" date="2022-01" db="EMBL/GenBank/DDBJ databases">
        <title>Jiella avicenniae sp. nov., a novel endophytic bacterium isolated from bark of Avicennia marina.</title>
        <authorList>
            <person name="Tuo L."/>
        </authorList>
    </citation>
    <scope>NUCLEOTIDE SEQUENCE</scope>
    <source>
        <strain evidence="5">CBK1P-4</strain>
    </source>
</reference>
<accession>A0A9X1T5G2</accession>
<organism evidence="5 6">
    <name type="scientific">Jiella avicenniae</name>
    <dbReference type="NCBI Taxonomy" id="2907202"/>
    <lineage>
        <taxon>Bacteria</taxon>
        <taxon>Pseudomonadati</taxon>
        <taxon>Pseudomonadota</taxon>
        <taxon>Alphaproteobacteria</taxon>
        <taxon>Hyphomicrobiales</taxon>
        <taxon>Aurantimonadaceae</taxon>
        <taxon>Jiella</taxon>
    </lineage>
</organism>
<comment type="caution">
    <text evidence="5">The sequence shown here is derived from an EMBL/GenBank/DDBJ whole genome shotgun (WGS) entry which is preliminary data.</text>
</comment>
<feature type="region of interest" description="Disordered" evidence="2">
    <location>
        <begin position="434"/>
        <end position="457"/>
    </location>
</feature>
<protein>
    <submittedName>
        <fullName evidence="5">FAD-dependent oxidoreductase</fullName>
    </submittedName>
</protein>
<dbReference type="InterPro" id="IPR051691">
    <property type="entry name" value="Metab_Enz_Cyan_OpOx_G3PDH"/>
</dbReference>